<dbReference type="CDD" id="cd00088">
    <property type="entry name" value="HPT"/>
    <property type="match status" value="1"/>
</dbReference>
<dbReference type="PROSITE" id="PS50109">
    <property type="entry name" value="HIS_KIN"/>
    <property type="match status" value="1"/>
</dbReference>
<dbReference type="Gene3D" id="3.30.565.10">
    <property type="entry name" value="Histidine kinase-like ATPase, C-terminal domain"/>
    <property type="match status" value="1"/>
</dbReference>
<evidence type="ECO:0000256" key="8">
    <source>
        <dbReference type="ARBA" id="ARBA00022692"/>
    </source>
</evidence>
<feature type="modified residue" description="4-aspartylphosphate" evidence="15">
    <location>
        <position position="653"/>
    </location>
</feature>
<dbReference type="CDD" id="cd17546">
    <property type="entry name" value="REC_hyHK_CKI1_RcsC-like"/>
    <property type="match status" value="1"/>
</dbReference>
<sequence>MNDVTTTADLSFIRVFTVPVFVIDSSYKVIAQNDAFSQCHTLLDSMPALLNTLRVFVSGEQERAHFVAGHATSGEHFVLTSLPLQSDQWLIKAVQAQSSDLAKRYQNLLAAIDQMSDALLICDHHNDIDLMNQNMERLFPFINTKEYQNRPLEDFVEAVLNHLQVSNQSDMRGRLRYVKRCIQYGRACSFSFKNADGRYLEYRDRVTHTGERIGLIIDETELKRLNTRLREALVEASELSEAKSHFMAAMSHEVRTPLNAIIGLLDLCLDDYELSENELLTKVYHNAEHLMRLINDVLDFSKFEADKVELSLVDVSLRNLCEQVVEEFVGQAEQEKAFIKLFVDPSLSDIVTVDDIRLMQVLNNLVSNALKFNTKPRPRVSVRVERLEGTGLTRFSVEDNGIGIPEDQRESIFIDFTQASPDIHRRFGGSGLGLSICQKICELMGSKLQLKSEVGIGSKFYFDVSLLEASTPEVDTFKHIDSPIILECNDEQFTQALKPYSPFLNITCKYITPMSGREFQGERENTYTLLNPLFLNETESLENLTCSQLGIIYSIKPLKRFSDYPQIQRMPLKLSQILAFLSRIDAQDTTDNKLKVVHIPHQMRVLVVEDNEDNMFVLQKQFSRFNVNAQFAVNAEDAKIFFEQQTFNLVITDYQMPGELGSDLIRSLRQWEVKHNQPTCAMLVLTADRTPRCMEDCLNAGADDVLMKPLTMTTLAEILTSTSATHPFSPSHNEQATSTPLAEPVINESVFIDEGVNKDVGKQNTICLNTLKDFIGEVEESDYRAFLQQFSHNLTNMQNDLNEAVKSKNWTKAQKLSHSLKSSTLIVGAKILSQLCEKMEEACADDIDTNRLTSLWEEQNSEITHVLHEVEKVTQQHD</sequence>
<dbReference type="Pfam" id="PF02518">
    <property type="entry name" value="HATPase_c"/>
    <property type="match status" value="1"/>
</dbReference>
<dbReference type="EMBL" id="JAOWKX010000003">
    <property type="protein sequence ID" value="MCV2884659.1"/>
    <property type="molecule type" value="Genomic_DNA"/>
</dbReference>
<dbReference type="InterPro" id="IPR004358">
    <property type="entry name" value="Sig_transdc_His_kin-like_C"/>
</dbReference>
<feature type="domain" description="Histidine kinase" evidence="16">
    <location>
        <begin position="249"/>
        <end position="468"/>
    </location>
</feature>
<dbReference type="SUPFAM" id="SSF55874">
    <property type="entry name" value="ATPase domain of HSP90 chaperone/DNA topoisomerase II/histidine kinase"/>
    <property type="match status" value="1"/>
</dbReference>
<evidence type="ECO:0000256" key="2">
    <source>
        <dbReference type="ARBA" id="ARBA00004429"/>
    </source>
</evidence>
<evidence type="ECO:0000256" key="3">
    <source>
        <dbReference type="ARBA" id="ARBA00012438"/>
    </source>
</evidence>
<comment type="caution">
    <text evidence="19">The sequence shown here is derived from an EMBL/GenBank/DDBJ whole genome shotgun (WGS) entry which is preliminary data.</text>
</comment>
<dbReference type="Proteomes" id="UP001652504">
    <property type="component" value="Unassembled WGS sequence"/>
</dbReference>
<dbReference type="CDD" id="cd16922">
    <property type="entry name" value="HATPase_EvgS-ArcB-TorS-like"/>
    <property type="match status" value="1"/>
</dbReference>
<dbReference type="GO" id="GO:0005524">
    <property type="term" value="F:ATP binding"/>
    <property type="evidence" value="ECO:0007669"/>
    <property type="project" value="UniProtKB-KW"/>
</dbReference>
<dbReference type="Gene3D" id="3.30.450.20">
    <property type="entry name" value="PAS domain"/>
    <property type="match status" value="1"/>
</dbReference>
<evidence type="ECO:0000256" key="14">
    <source>
        <dbReference type="PROSITE-ProRule" id="PRU00110"/>
    </source>
</evidence>
<evidence type="ECO:0000259" key="17">
    <source>
        <dbReference type="PROSITE" id="PS50110"/>
    </source>
</evidence>
<dbReference type="PROSITE" id="PS50110">
    <property type="entry name" value="RESPONSE_REGULATORY"/>
    <property type="match status" value="1"/>
</dbReference>
<dbReference type="InterPro" id="IPR005467">
    <property type="entry name" value="His_kinase_dom"/>
</dbReference>
<reference evidence="19 20" key="1">
    <citation type="submission" date="2022-10" db="EMBL/GenBank/DDBJ databases">
        <title>Aestuariibacter sp. AA17 isolated from Montipora capitata coral fragment.</title>
        <authorList>
            <person name="Emsley S.A."/>
            <person name="Pfannmuller K.M."/>
            <person name="Loughran R.M."/>
            <person name="Shlafstein M."/>
            <person name="Papke E."/>
            <person name="Saw J.H."/>
            <person name="Ushijima B."/>
            <person name="Videau P."/>
        </authorList>
    </citation>
    <scope>NUCLEOTIDE SEQUENCE [LARGE SCALE GENOMIC DNA]</scope>
    <source>
        <strain evidence="19 20">AA17</strain>
    </source>
</reference>
<dbReference type="EC" id="2.7.13.3" evidence="3"/>
<evidence type="ECO:0000259" key="18">
    <source>
        <dbReference type="PROSITE" id="PS50894"/>
    </source>
</evidence>
<gene>
    <name evidence="19" type="ORF">OE749_08120</name>
</gene>
<feature type="domain" description="Response regulatory" evidence="17">
    <location>
        <begin position="604"/>
        <end position="723"/>
    </location>
</feature>
<evidence type="ECO:0000256" key="15">
    <source>
        <dbReference type="PROSITE-ProRule" id="PRU00169"/>
    </source>
</evidence>
<evidence type="ECO:0000256" key="4">
    <source>
        <dbReference type="ARBA" id="ARBA00022475"/>
    </source>
</evidence>
<evidence type="ECO:0000256" key="12">
    <source>
        <dbReference type="ARBA" id="ARBA00023012"/>
    </source>
</evidence>
<keyword evidence="8" id="KW-0812">Transmembrane</keyword>
<keyword evidence="7" id="KW-0808">Transferase</keyword>
<keyword evidence="13" id="KW-0472">Membrane</keyword>
<evidence type="ECO:0000256" key="10">
    <source>
        <dbReference type="ARBA" id="ARBA00022840"/>
    </source>
</evidence>
<keyword evidence="10 19" id="KW-0547">Nucleotide-binding</keyword>
<dbReference type="CDD" id="cd00082">
    <property type="entry name" value="HisKA"/>
    <property type="match status" value="1"/>
</dbReference>
<dbReference type="SUPFAM" id="SSF47226">
    <property type="entry name" value="Histidine-containing phosphotransfer domain, HPT domain"/>
    <property type="match status" value="1"/>
</dbReference>
<comment type="catalytic activity">
    <reaction evidence="1">
        <text>ATP + protein L-histidine = ADP + protein N-phospho-L-histidine.</text>
        <dbReference type="EC" id="2.7.13.3"/>
    </reaction>
</comment>
<protein>
    <recommendedName>
        <fullName evidence="3">histidine kinase</fullName>
        <ecNumber evidence="3">2.7.13.3</ecNumber>
    </recommendedName>
</protein>
<dbReference type="InterPro" id="IPR036641">
    <property type="entry name" value="HPT_dom_sf"/>
</dbReference>
<dbReference type="PRINTS" id="PR00344">
    <property type="entry name" value="BCTRLSENSOR"/>
</dbReference>
<dbReference type="Gene3D" id="1.10.287.130">
    <property type="match status" value="1"/>
</dbReference>
<dbReference type="PANTHER" id="PTHR43047:SF72">
    <property type="entry name" value="OSMOSENSING HISTIDINE PROTEIN KINASE SLN1"/>
    <property type="match status" value="1"/>
</dbReference>
<evidence type="ECO:0000256" key="9">
    <source>
        <dbReference type="ARBA" id="ARBA00022777"/>
    </source>
</evidence>
<dbReference type="Pfam" id="PF00072">
    <property type="entry name" value="Response_reg"/>
    <property type="match status" value="1"/>
</dbReference>
<keyword evidence="11" id="KW-1133">Transmembrane helix</keyword>
<dbReference type="Gene3D" id="3.40.50.2300">
    <property type="match status" value="1"/>
</dbReference>
<dbReference type="SMART" id="SM00388">
    <property type="entry name" value="HisKA"/>
    <property type="match status" value="1"/>
</dbReference>
<keyword evidence="6 15" id="KW-0597">Phosphoprotein</keyword>
<dbReference type="PANTHER" id="PTHR43047">
    <property type="entry name" value="TWO-COMPONENT HISTIDINE PROTEIN KINASE"/>
    <property type="match status" value="1"/>
</dbReference>
<keyword evidence="9" id="KW-0418">Kinase</keyword>
<feature type="domain" description="HPt" evidence="18">
    <location>
        <begin position="779"/>
        <end position="878"/>
    </location>
</feature>
<dbReference type="PROSITE" id="PS50894">
    <property type="entry name" value="HPT"/>
    <property type="match status" value="1"/>
</dbReference>
<dbReference type="Pfam" id="PF01627">
    <property type="entry name" value="Hpt"/>
    <property type="match status" value="1"/>
</dbReference>
<keyword evidence="5" id="KW-0997">Cell inner membrane</keyword>
<dbReference type="Gene3D" id="1.20.120.160">
    <property type="entry name" value="HPT domain"/>
    <property type="match status" value="1"/>
</dbReference>
<dbReference type="InterPro" id="IPR008207">
    <property type="entry name" value="Sig_transdc_His_kin_Hpt_dom"/>
</dbReference>
<evidence type="ECO:0000256" key="1">
    <source>
        <dbReference type="ARBA" id="ARBA00000085"/>
    </source>
</evidence>
<keyword evidence="20" id="KW-1185">Reference proteome</keyword>
<keyword evidence="4" id="KW-1003">Cell membrane</keyword>
<dbReference type="SMART" id="SM00387">
    <property type="entry name" value="HATPase_c"/>
    <property type="match status" value="1"/>
</dbReference>
<dbReference type="RefSeq" id="WP_263711937.1">
    <property type="nucleotide sequence ID" value="NZ_JAOWKX010000003.1"/>
</dbReference>
<dbReference type="SMART" id="SM00448">
    <property type="entry name" value="REC"/>
    <property type="match status" value="1"/>
</dbReference>
<name>A0ABT3A7N1_9ALTE</name>
<accession>A0ABT3A7N1</accession>
<dbReference type="SUPFAM" id="SSF52172">
    <property type="entry name" value="CheY-like"/>
    <property type="match status" value="1"/>
</dbReference>
<keyword evidence="12" id="KW-0902">Two-component regulatory system</keyword>
<proteinExistence type="predicted"/>
<evidence type="ECO:0000313" key="20">
    <source>
        <dbReference type="Proteomes" id="UP001652504"/>
    </source>
</evidence>
<evidence type="ECO:0000256" key="5">
    <source>
        <dbReference type="ARBA" id="ARBA00022519"/>
    </source>
</evidence>
<keyword evidence="10 19" id="KW-0067">ATP-binding</keyword>
<evidence type="ECO:0000313" key="19">
    <source>
        <dbReference type="EMBL" id="MCV2884659.1"/>
    </source>
</evidence>
<dbReference type="InterPro" id="IPR001789">
    <property type="entry name" value="Sig_transdc_resp-reg_receiver"/>
</dbReference>
<dbReference type="Pfam" id="PF00512">
    <property type="entry name" value="HisKA"/>
    <property type="match status" value="1"/>
</dbReference>
<dbReference type="InterPro" id="IPR036890">
    <property type="entry name" value="HATPase_C_sf"/>
</dbReference>
<evidence type="ECO:0000259" key="16">
    <source>
        <dbReference type="PROSITE" id="PS50109"/>
    </source>
</evidence>
<dbReference type="InterPro" id="IPR003661">
    <property type="entry name" value="HisK_dim/P_dom"/>
</dbReference>
<comment type="subcellular location">
    <subcellularLocation>
        <location evidence="2">Cell inner membrane</location>
        <topology evidence="2">Multi-pass membrane protein</topology>
    </subcellularLocation>
</comment>
<evidence type="ECO:0000256" key="13">
    <source>
        <dbReference type="ARBA" id="ARBA00023136"/>
    </source>
</evidence>
<organism evidence="19 20">
    <name type="scientific">Fluctibacter corallii</name>
    <dbReference type="NCBI Taxonomy" id="2984329"/>
    <lineage>
        <taxon>Bacteria</taxon>
        <taxon>Pseudomonadati</taxon>
        <taxon>Pseudomonadota</taxon>
        <taxon>Gammaproteobacteria</taxon>
        <taxon>Alteromonadales</taxon>
        <taxon>Alteromonadaceae</taxon>
        <taxon>Fluctibacter</taxon>
    </lineage>
</organism>
<evidence type="ECO:0000256" key="6">
    <source>
        <dbReference type="ARBA" id="ARBA00022553"/>
    </source>
</evidence>
<feature type="modified residue" description="Phosphohistidine" evidence="14">
    <location>
        <position position="818"/>
    </location>
</feature>
<evidence type="ECO:0000256" key="7">
    <source>
        <dbReference type="ARBA" id="ARBA00022679"/>
    </source>
</evidence>
<dbReference type="InterPro" id="IPR003594">
    <property type="entry name" value="HATPase_dom"/>
</dbReference>
<dbReference type="InterPro" id="IPR036097">
    <property type="entry name" value="HisK_dim/P_sf"/>
</dbReference>
<dbReference type="SUPFAM" id="SSF47384">
    <property type="entry name" value="Homodimeric domain of signal transducing histidine kinase"/>
    <property type="match status" value="1"/>
</dbReference>
<dbReference type="InterPro" id="IPR011006">
    <property type="entry name" value="CheY-like_superfamily"/>
</dbReference>
<evidence type="ECO:0000256" key="11">
    <source>
        <dbReference type="ARBA" id="ARBA00022989"/>
    </source>
</evidence>